<accession>A0A2J0PPH1</accession>
<name>A0A2J0PPH1_9ENTR</name>
<dbReference type="AlphaFoldDB" id="A0A2J0PPH1"/>
<protein>
    <submittedName>
        <fullName evidence="1">Uncharacterized protein</fullName>
    </submittedName>
</protein>
<dbReference type="Proteomes" id="UP000230495">
    <property type="component" value="Unassembled WGS sequence"/>
</dbReference>
<comment type="caution">
    <text evidence="1">The sequence shown here is derived from an EMBL/GenBank/DDBJ whole genome shotgun (WGS) entry which is preliminary data.</text>
</comment>
<dbReference type="EMBL" id="NEEU01000002">
    <property type="protein sequence ID" value="PJD76670.1"/>
    <property type="molecule type" value="Genomic_DNA"/>
</dbReference>
<gene>
    <name evidence="1" type="ORF">B9Q37_04695</name>
</gene>
<proteinExistence type="predicted"/>
<organism evidence="1">
    <name type="scientific">Enterobacter kobei</name>
    <dbReference type="NCBI Taxonomy" id="208224"/>
    <lineage>
        <taxon>Bacteria</taxon>
        <taxon>Pseudomonadati</taxon>
        <taxon>Pseudomonadota</taxon>
        <taxon>Gammaproteobacteria</taxon>
        <taxon>Enterobacterales</taxon>
        <taxon>Enterobacteriaceae</taxon>
        <taxon>Enterobacter</taxon>
        <taxon>Enterobacter cloacae complex</taxon>
    </lineage>
</organism>
<sequence>MDEQYSLDADSPTFHQPFVSIRVNKTAKYGCITYALRWRFTLRLNGLIHINNIELNGYSKQSLPGFNWFQIPNAVAFT</sequence>
<evidence type="ECO:0000313" key="1">
    <source>
        <dbReference type="EMBL" id="PJD76670.1"/>
    </source>
</evidence>
<evidence type="ECO:0000313" key="2">
    <source>
        <dbReference type="Proteomes" id="UP000230495"/>
    </source>
</evidence>
<reference evidence="1 2" key="1">
    <citation type="journal article" date="2017" name="J. Antimicrob. Chemother.">
        <title>Characterization of the population structure, drug resistance mechanisms and plasmids of the community-associated Enterobacter cloacae complex in China.</title>
        <authorList>
            <person name="Zhou K."/>
            <person name="Yu W."/>
            <person name="Cao X."/>
            <person name="Shen P."/>
            <person name="Lu H."/>
            <person name="Luo Q."/>
            <person name="Rossen J.W.A."/>
            <person name="Xiao Y."/>
        </authorList>
    </citation>
    <scope>NUCLEOTIDE SEQUENCE [LARGE SCALE GENOMIC DNA]</scope>
    <source>
        <strain evidence="1">ECC1097</strain>
    </source>
</reference>